<organism evidence="5 6">
    <name type="scientific">Halomarina rubra</name>
    <dbReference type="NCBI Taxonomy" id="2071873"/>
    <lineage>
        <taxon>Archaea</taxon>
        <taxon>Methanobacteriati</taxon>
        <taxon>Methanobacteriota</taxon>
        <taxon>Stenosarchaea group</taxon>
        <taxon>Halobacteria</taxon>
        <taxon>Halobacteriales</taxon>
        <taxon>Natronomonadaceae</taxon>
        <taxon>Halomarina</taxon>
    </lineage>
</organism>
<dbReference type="Gene3D" id="2.60.40.790">
    <property type="match status" value="1"/>
</dbReference>
<reference evidence="5 6" key="1">
    <citation type="journal article" date="2019" name="Int. J. Syst. Evol. Microbiol.">
        <title>The Global Catalogue of Microorganisms (GCM) 10K type strain sequencing project: providing services to taxonomists for standard genome sequencing and annotation.</title>
        <authorList>
            <consortium name="The Broad Institute Genomics Platform"/>
            <consortium name="The Broad Institute Genome Sequencing Center for Infectious Disease"/>
            <person name="Wu L."/>
            <person name="Ma J."/>
        </authorList>
    </citation>
    <scope>NUCLEOTIDE SEQUENCE [LARGE SCALE GENOMIC DNA]</scope>
    <source>
        <strain evidence="5 6">CGMCC 1.12563</strain>
    </source>
</reference>
<gene>
    <name evidence="5" type="ORF">ACFSBT_12350</name>
</gene>
<dbReference type="AlphaFoldDB" id="A0ABD6AWE2"/>
<feature type="region of interest" description="Disordered" evidence="3">
    <location>
        <begin position="82"/>
        <end position="103"/>
    </location>
</feature>
<evidence type="ECO:0000259" key="4">
    <source>
        <dbReference type="PROSITE" id="PS01031"/>
    </source>
</evidence>
<dbReference type="CDD" id="cd06464">
    <property type="entry name" value="ACD_sHsps-like"/>
    <property type="match status" value="1"/>
</dbReference>
<comment type="similarity">
    <text evidence="1 2">Belongs to the small heat shock protein (HSP20) family.</text>
</comment>
<dbReference type="InterPro" id="IPR031107">
    <property type="entry name" value="Small_HSP"/>
</dbReference>
<dbReference type="InterPro" id="IPR002068">
    <property type="entry name" value="A-crystallin/Hsp20_dom"/>
</dbReference>
<feature type="domain" description="SHSP" evidence="4">
    <location>
        <begin position="36"/>
        <end position="146"/>
    </location>
</feature>
<keyword evidence="6" id="KW-1185">Reference proteome</keyword>
<evidence type="ECO:0000256" key="3">
    <source>
        <dbReference type="SAM" id="MobiDB-lite"/>
    </source>
</evidence>
<evidence type="ECO:0000256" key="2">
    <source>
        <dbReference type="RuleBase" id="RU003616"/>
    </source>
</evidence>
<dbReference type="InterPro" id="IPR008978">
    <property type="entry name" value="HSP20-like_chaperone"/>
</dbReference>
<evidence type="ECO:0000256" key="1">
    <source>
        <dbReference type="PROSITE-ProRule" id="PRU00285"/>
    </source>
</evidence>
<feature type="compositionally biased region" description="Basic and acidic residues" evidence="3">
    <location>
        <begin position="93"/>
        <end position="103"/>
    </location>
</feature>
<comment type="caution">
    <text evidence="5">The sequence shown here is derived from an EMBL/GenBank/DDBJ whole genome shotgun (WGS) entry which is preliminary data.</text>
</comment>
<dbReference type="SUPFAM" id="SSF49764">
    <property type="entry name" value="HSP20-like chaperones"/>
    <property type="match status" value="1"/>
</dbReference>
<dbReference type="Proteomes" id="UP001597187">
    <property type="component" value="Unassembled WGS sequence"/>
</dbReference>
<dbReference type="PANTHER" id="PTHR11527">
    <property type="entry name" value="HEAT-SHOCK PROTEIN 20 FAMILY MEMBER"/>
    <property type="match status" value="1"/>
</dbReference>
<dbReference type="PROSITE" id="PS01031">
    <property type="entry name" value="SHSP"/>
    <property type="match status" value="1"/>
</dbReference>
<protein>
    <submittedName>
        <fullName evidence="5">Hsp20/alpha crystallin family protein</fullName>
    </submittedName>
</protein>
<accession>A0ABD6AWE2</accession>
<dbReference type="Pfam" id="PF00011">
    <property type="entry name" value="HSP20"/>
    <property type="match status" value="1"/>
</dbReference>
<dbReference type="EMBL" id="JBHUDC010000005">
    <property type="protein sequence ID" value="MFD1514072.1"/>
    <property type="molecule type" value="Genomic_DNA"/>
</dbReference>
<evidence type="ECO:0000313" key="6">
    <source>
        <dbReference type="Proteomes" id="UP001597187"/>
    </source>
</evidence>
<sequence length="146" mass="17164">MSARRNPFEELERVFERMRQEFDRNPERWMSIGSGEKAESESMALDLVEHDEEFIVTVDLPGYESDDVDVRITDSMLRIRAERSEEHEEEEEQFIHHERRHESATRAVRLPGAVDKDAVNARMNNGVLTITLPRIEEDKARRIDVK</sequence>
<proteinExistence type="inferred from homology"/>
<dbReference type="RefSeq" id="WP_250874025.1">
    <property type="nucleotide sequence ID" value="NZ_JALXFV010000005.1"/>
</dbReference>
<evidence type="ECO:0000313" key="5">
    <source>
        <dbReference type="EMBL" id="MFD1514072.1"/>
    </source>
</evidence>
<name>A0ABD6AWE2_9EURY</name>